<evidence type="ECO:0000256" key="2">
    <source>
        <dbReference type="SAM" id="SignalP"/>
    </source>
</evidence>
<feature type="domain" description="BD-FAE-like" evidence="3">
    <location>
        <begin position="63"/>
        <end position="262"/>
    </location>
</feature>
<dbReference type="PANTHER" id="PTHR48081:SF6">
    <property type="entry name" value="PEPTIDASE S9 PROLYL OLIGOPEPTIDASE CATALYTIC DOMAIN-CONTAINING PROTEIN"/>
    <property type="match status" value="1"/>
</dbReference>
<dbReference type="InterPro" id="IPR029058">
    <property type="entry name" value="AB_hydrolase_fold"/>
</dbReference>
<sequence>MKKLILLFTLAAVAYSACSQSKPAVIPLYEGKIPNEVPGPNQEKMEVREGNVEITSLVRQPTLTVYLPAKGKANGTAVVICPGGGYWILAAGHEGADVARKFAANGVTAFVLKYRLPDPAITSQPEITPLQDAQQALYLVRKKAKEYNINPEQVGMMGFSAGGHLASTAGTHYTKSQIPNPENLSLRPDFLLLIYPVISSDTAIWHQGSFDRLLGKGASKQKMQAYSNEQQVTAQTPPTFLVHASDDDLVPVQNSVVFYQALLQHKVPAELHVYQRGGHGFGMVNKTTKDLWFDRCLNWMGSNQLLVPAKPAPQGK</sequence>
<evidence type="ECO:0000256" key="1">
    <source>
        <dbReference type="ARBA" id="ARBA00022801"/>
    </source>
</evidence>
<dbReference type="RefSeq" id="WP_186639474.1">
    <property type="nucleotide sequence ID" value="NZ_JACOAF010000034.1"/>
</dbReference>
<keyword evidence="1 4" id="KW-0378">Hydrolase</keyword>
<organism evidence="4 5">
    <name type="scientific">Rufibacter sediminis</name>
    <dbReference type="NCBI Taxonomy" id="2762756"/>
    <lineage>
        <taxon>Bacteria</taxon>
        <taxon>Pseudomonadati</taxon>
        <taxon>Bacteroidota</taxon>
        <taxon>Cytophagia</taxon>
        <taxon>Cytophagales</taxon>
        <taxon>Hymenobacteraceae</taxon>
        <taxon>Rufibacter</taxon>
    </lineage>
</organism>
<evidence type="ECO:0000313" key="5">
    <source>
        <dbReference type="Proteomes" id="UP000659698"/>
    </source>
</evidence>
<dbReference type="EMBL" id="JACOAF010000034">
    <property type="protein sequence ID" value="MBC3541022.1"/>
    <property type="molecule type" value="Genomic_DNA"/>
</dbReference>
<name>A0ABR6VUY6_9BACT</name>
<gene>
    <name evidence="4" type="ORF">H7U12_15110</name>
</gene>
<dbReference type="Gene3D" id="3.40.50.1820">
    <property type="entry name" value="alpha/beta hydrolase"/>
    <property type="match status" value="1"/>
</dbReference>
<protein>
    <submittedName>
        <fullName evidence="4">Alpha/beta hydrolase</fullName>
    </submittedName>
</protein>
<dbReference type="Proteomes" id="UP000659698">
    <property type="component" value="Unassembled WGS sequence"/>
</dbReference>
<accession>A0ABR6VUY6</accession>
<feature type="chain" id="PRO_5045872482" evidence="2">
    <location>
        <begin position="20"/>
        <end position="316"/>
    </location>
</feature>
<dbReference type="InterPro" id="IPR049492">
    <property type="entry name" value="BD-FAE-like_dom"/>
</dbReference>
<dbReference type="Pfam" id="PF20434">
    <property type="entry name" value="BD-FAE"/>
    <property type="match status" value="1"/>
</dbReference>
<feature type="signal peptide" evidence="2">
    <location>
        <begin position="1"/>
        <end position="19"/>
    </location>
</feature>
<comment type="caution">
    <text evidence="4">The sequence shown here is derived from an EMBL/GenBank/DDBJ whole genome shotgun (WGS) entry which is preliminary data.</text>
</comment>
<dbReference type="InterPro" id="IPR050300">
    <property type="entry name" value="GDXG_lipolytic_enzyme"/>
</dbReference>
<proteinExistence type="predicted"/>
<dbReference type="SUPFAM" id="SSF53474">
    <property type="entry name" value="alpha/beta-Hydrolases"/>
    <property type="match status" value="1"/>
</dbReference>
<evidence type="ECO:0000313" key="4">
    <source>
        <dbReference type="EMBL" id="MBC3541022.1"/>
    </source>
</evidence>
<evidence type="ECO:0000259" key="3">
    <source>
        <dbReference type="Pfam" id="PF20434"/>
    </source>
</evidence>
<reference evidence="4 5" key="1">
    <citation type="journal article" date="2019" name="Int. J. Syst. Evol. Microbiol.">
        <title>Rufibacter sediminis sp. nov., isolated from freshwater lake sediment.</title>
        <authorList>
            <person name="Qu J.H."/>
            <person name="Zhang L.J."/>
            <person name="Fu Y.H."/>
            <person name="Li H.F."/>
        </authorList>
    </citation>
    <scope>NUCLEOTIDE SEQUENCE [LARGE SCALE GENOMIC DNA]</scope>
    <source>
        <strain evidence="4 5">H-1</strain>
    </source>
</reference>
<keyword evidence="2" id="KW-0732">Signal</keyword>
<dbReference type="PANTHER" id="PTHR48081">
    <property type="entry name" value="AB HYDROLASE SUPERFAMILY PROTEIN C4A8.06C"/>
    <property type="match status" value="1"/>
</dbReference>
<keyword evidence="5" id="KW-1185">Reference proteome</keyword>
<dbReference type="GO" id="GO:0016787">
    <property type="term" value="F:hydrolase activity"/>
    <property type="evidence" value="ECO:0007669"/>
    <property type="project" value="UniProtKB-KW"/>
</dbReference>